<dbReference type="GO" id="GO:0050660">
    <property type="term" value="F:flavin adenine dinucleotide binding"/>
    <property type="evidence" value="ECO:0007669"/>
    <property type="project" value="TreeGrafter"/>
</dbReference>
<keyword evidence="3" id="KW-0274">FAD</keyword>
<reference evidence="6" key="2">
    <citation type="submission" date="2021-10" db="EMBL/GenBank/DDBJ databases">
        <title>Phylogenomics reveals ancestral predisposition of the termite-cultivated fungus Termitomyces towards a domesticated lifestyle.</title>
        <authorList>
            <person name="Auxier B."/>
            <person name="Grum-Grzhimaylo A."/>
            <person name="Cardenas M.E."/>
            <person name="Lodge J.D."/>
            <person name="Laessoe T."/>
            <person name="Pedersen O."/>
            <person name="Smith M.E."/>
            <person name="Kuyper T.W."/>
            <person name="Franco-Molano E.A."/>
            <person name="Baroni T.J."/>
            <person name="Aanen D.K."/>
        </authorList>
    </citation>
    <scope>NUCLEOTIDE SEQUENCE</scope>
    <source>
        <strain evidence="6">AP01</strain>
        <tissue evidence="6">Mycelium</tissue>
    </source>
</reference>
<dbReference type="PRINTS" id="PR00411">
    <property type="entry name" value="PNDRDTASEI"/>
</dbReference>
<dbReference type="PRINTS" id="PR00368">
    <property type="entry name" value="FADPNR"/>
</dbReference>
<evidence type="ECO:0000256" key="3">
    <source>
        <dbReference type="ARBA" id="ARBA00022827"/>
    </source>
</evidence>
<dbReference type="Gene3D" id="3.50.50.100">
    <property type="match status" value="1"/>
</dbReference>
<dbReference type="OrthoDB" id="202203at2759"/>
<name>A0A9P7KBR3_9AGAR</name>
<proteinExistence type="inferred from homology"/>
<evidence type="ECO:0000259" key="5">
    <source>
        <dbReference type="Pfam" id="PF07992"/>
    </source>
</evidence>
<dbReference type="Proteomes" id="UP000775547">
    <property type="component" value="Unassembled WGS sequence"/>
</dbReference>
<keyword evidence="4" id="KW-0560">Oxidoreductase</keyword>
<keyword evidence="7" id="KW-1185">Reference proteome</keyword>
<dbReference type="PANTHER" id="PTHR43735">
    <property type="entry name" value="APOPTOSIS-INDUCING FACTOR 1"/>
    <property type="match status" value="1"/>
</dbReference>
<dbReference type="PANTHER" id="PTHR43735:SF3">
    <property type="entry name" value="FERROPTOSIS SUPPRESSOR PROTEIN 1"/>
    <property type="match status" value="1"/>
</dbReference>
<dbReference type="SUPFAM" id="SSF51905">
    <property type="entry name" value="FAD/NAD(P)-binding domain"/>
    <property type="match status" value="1"/>
</dbReference>
<dbReference type="GO" id="GO:0005737">
    <property type="term" value="C:cytoplasm"/>
    <property type="evidence" value="ECO:0007669"/>
    <property type="project" value="TreeGrafter"/>
</dbReference>
<gene>
    <name evidence="6" type="ORF">DXG03_003629</name>
</gene>
<dbReference type="InterPro" id="IPR036188">
    <property type="entry name" value="FAD/NAD-bd_sf"/>
</dbReference>
<evidence type="ECO:0000256" key="1">
    <source>
        <dbReference type="ARBA" id="ARBA00006442"/>
    </source>
</evidence>
<evidence type="ECO:0000313" key="6">
    <source>
        <dbReference type="EMBL" id="KAG5642076.1"/>
    </source>
</evidence>
<evidence type="ECO:0000313" key="7">
    <source>
        <dbReference type="Proteomes" id="UP000775547"/>
    </source>
</evidence>
<comment type="caution">
    <text evidence="6">The sequence shown here is derived from an EMBL/GenBank/DDBJ whole genome shotgun (WGS) entry which is preliminary data.</text>
</comment>
<dbReference type="InterPro" id="IPR023753">
    <property type="entry name" value="FAD/NAD-binding_dom"/>
</dbReference>
<dbReference type="AlphaFoldDB" id="A0A9P7KBR3"/>
<dbReference type="Pfam" id="PF07992">
    <property type="entry name" value="Pyr_redox_2"/>
    <property type="match status" value="1"/>
</dbReference>
<dbReference type="GO" id="GO:0004174">
    <property type="term" value="F:electron-transferring-flavoprotein dehydrogenase activity"/>
    <property type="evidence" value="ECO:0007669"/>
    <property type="project" value="TreeGrafter"/>
</dbReference>
<protein>
    <recommendedName>
        <fullName evidence="5">FAD/NAD(P)-binding domain-containing protein</fullName>
    </recommendedName>
</protein>
<evidence type="ECO:0000256" key="2">
    <source>
        <dbReference type="ARBA" id="ARBA00022630"/>
    </source>
</evidence>
<reference evidence="6" key="1">
    <citation type="submission" date="2020-07" db="EMBL/GenBank/DDBJ databases">
        <authorList>
            <person name="Nieuwenhuis M."/>
            <person name="Van De Peppel L.J.J."/>
        </authorList>
    </citation>
    <scope>NUCLEOTIDE SEQUENCE</scope>
    <source>
        <strain evidence="6">AP01</strain>
        <tissue evidence="6">Mycelium</tissue>
    </source>
</reference>
<evidence type="ECO:0000256" key="4">
    <source>
        <dbReference type="ARBA" id="ARBA00023002"/>
    </source>
</evidence>
<accession>A0A9P7KBR3</accession>
<keyword evidence="2" id="KW-0285">Flavoprotein</keyword>
<organism evidence="6 7">
    <name type="scientific">Asterophora parasitica</name>
    <dbReference type="NCBI Taxonomy" id="117018"/>
    <lineage>
        <taxon>Eukaryota</taxon>
        <taxon>Fungi</taxon>
        <taxon>Dikarya</taxon>
        <taxon>Basidiomycota</taxon>
        <taxon>Agaricomycotina</taxon>
        <taxon>Agaricomycetes</taxon>
        <taxon>Agaricomycetidae</taxon>
        <taxon>Agaricales</taxon>
        <taxon>Tricholomatineae</taxon>
        <taxon>Lyophyllaceae</taxon>
        <taxon>Asterophora</taxon>
    </lineage>
</organism>
<feature type="domain" description="FAD/NAD(P)-binding" evidence="5">
    <location>
        <begin position="6"/>
        <end position="297"/>
    </location>
</feature>
<sequence>MSKRQNVVVVGSGGAGAPIAHSLSTTLNPSRHNLIVITSRPYFLHLPGSVRAAVTAEGDFAKQVQIPYEQVIANGNGKFVVGEVKSISDEGTKGGFVTLTNGEEIQYSVLILAPGSNWEGPLVVPTTKGAAAQHFSDWNAKFKQAQDIVLVGGGAVGIEFAGEIKDLNPSKNVTIVHGNKRILNDAYPDKFRKDVERRLRKRGINLVLGDIVPDGATSAGNSEKSLTTRNGKVLVADLVVPTRGPRPNTGFIAASLGDSVLSQNGFVPVSTTFQLPAYPRIFAAGDIADLKEQKQVAKYPGHAAVIAANVLSVLSGQKPTKAYKGATEMIIVTIGKEGGASYMGVLWGLTFGNWFSAMVKSKTLLVPMARKSLGLKD</sequence>
<comment type="similarity">
    <text evidence="1">Belongs to the FAD-dependent oxidoreductase family.</text>
</comment>
<dbReference type="EMBL" id="JABCKV010000218">
    <property type="protein sequence ID" value="KAG5642076.1"/>
    <property type="molecule type" value="Genomic_DNA"/>
</dbReference>